<keyword evidence="5 8" id="KW-0697">Rotamase</keyword>
<evidence type="ECO:0000259" key="10">
    <source>
        <dbReference type="PROSITE" id="PS50059"/>
    </source>
</evidence>
<keyword evidence="6" id="KW-0143">Chaperone</keyword>
<evidence type="ECO:0000256" key="8">
    <source>
        <dbReference type="PROSITE-ProRule" id="PRU00277"/>
    </source>
</evidence>
<dbReference type="EC" id="5.2.1.8" evidence="9"/>
<evidence type="ECO:0000256" key="6">
    <source>
        <dbReference type="ARBA" id="ARBA00023186"/>
    </source>
</evidence>
<dbReference type="Gene3D" id="3.10.50.40">
    <property type="match status" value="1"/>
</dbReference>
<name>A0ABU2CYL9_9EURY</name>
<keyword evidence="4" id="KW-0963">Cytoplasm</keyword>
<reference evidence="12" key="1">
    <citation type="submission" date="2023-07" db="EMBL/GenBank/DDBJ databases">
        <title>Whole-genome sequencing of a new Methanosarcina sp. Z-7115.</title>
        <authorList>
            <person name="Zhilina T.N."/>
            <person name="Merkel A.Y."/>
        </authorList>
    </citation>
    <scope>NUCLEOTIDE SEQUENCE [LARGE SCALE GENOMIC DNA]</scope>
    <source>
        <strain evidence="12">Z-7115</strain>
    </source>
</reference>
<dbReference type="PROSITE" id="PS51257">
    <property type="entry name" value="PROKAR_LIPOPROTEIN"/>
    <property type="match status" value="1"/>
</dbReference>
<comment type="catalytic activity">
    <reaction evidence="1 8 9">
        <text>[protein]-peptidylproline (omega=180) = [protein]-peptidylproline (omega=0)</text>
        <dbReference type="Rhea" id="RHEA:16237"/>
        <dbReference type="Rhea" id="RHEA-COMP:10747"/>
        <dbReference type="Rhea" id="RHEA-COMP:10748"/>
        <dbReference type="ChEBI" id="CHEBI:83833"/>
        <dbReference type="ChEBI" id="CHEBI:83834"/>
        <dbReference type="EC" id="5.2.1.8"/>
    </reaction>
</comment>
<evidence type="ECO:0000313" key="11">
    <source>
        <dbReference type="EMBL" id="MDR7664793.1"/>
    </source>
</evidence>
<accession>A0ABU2CYL9</accession>
<feature type="domain" description="PPIase FKBP-type" evidence="10">
    <location>
        <begin position="46"/>
        <end position="134"/>
    </location>
</feature>
<dbReference type="PANTHER" id="PTHR47861:SF3">
    <property type="entry name" value="FKBP-TYPE PEPTIDYL-PROLYL CIS-TRANS ISOMERASE SLYD"/>
    <property type="match status" value="1"/>
</dbReference>
<dbReference type="InterPro" id="IPR001179">
    <property type="entry name" value="PPIase_FKBP_dom"/>
</dbReference>
<evidence type="ECO:0000256" key="9">
    <source>
        <dbReference type="RuleBase" id="RU003915"/>
    </source>
</evidence>
<dbReference type="Pfam" id="PF00254">
    <property type="entry name" value="FKBP_C"/>
    <property type="match status" value="1"/>
</dbReference>
<keyword evidence="7 8" id="KW-0413">Isomerase</keyword>
<dbReference type="EMBL" id="JAVKPK010000008">
    <property type="protein sequence ID" value="MDR7664793.1"/>
    <property type="molecule type" value="Genomic_DNA"/>
</dbReference>
<dbReference type="Proteomes" id="UP001246244">
    <property type="component" value="Unassembled WGS sequence"/>
</dbReference>
<dbReference type="PROSITE" id="PS50059">
    <property type="entry name" value="FKBP_PPIASE"/>
    <property type="match status" value="1"/>
</dbReference>
<sequence>MKRMKVRNGAILFISILLLGSILLGSGCTDKGNVNETGDSRIVKTGDTVQVDYTGKLENGTVFDTSIEEVAKQAGTYDSNRTYTPLTFVAGTGQMIKGFDEGVIGMKVGEEKTITIPPEEAYGEYDKSKILAIPIKELNLTETPEVGQTLRDMYGNPFKVIAVNDTHVTLDLNRELAGKTLVFDIKLVSIE</sequence>
<evidence type="ECO:0000256" key="2">
    <source>
        <dbReference type="ARBA" id="ARBA00004496"/>
    </source>
</evidence>
<organism evidence="11 12">
    <name type="scientific">Methanosarcina baikalica</name>
    <dbReference type="NCBI Taxonomy" id="3073890"/>
    <lineage>
        <taxon>Archaea</taxon>
        <taxon>Methanobacteriati</taxon>
        <taxon>Methanobacteriota</taxon>
        <taxon>Stenosarchaea group</taxon>
        <taxon>Methanomicrobia</taxon>
        <taxon>Methanosarcinales</taxon>
        <taxon>Methanosarcinaceae</taxon>
        <taxon>Methanosarcina</taxon>
    </lineage>
</organism>
<evidence type="ECO:0000256" key="3">
    <source>
        <dbReference type="ARBA" id="ARBA00006577"/>
    </source>
</evidence>
<evidence type="ECO:0000313" key="12">
    <source>
        <dbReference type="Proteomes" id="UP001246244"/>
    </source>
</evidence>
<comment type="similarity">
    <text evidence="3 9">Belongs to the FKBP-type PPIase family.</text>
</comment>
<evidence type="ECO:0000256" key="5">
    <source>
        <dbReference type="ARBA" id="ARBA00023110"/>
    </source>
</evidence>
<evidence type="ECO:0000256" key="4">
    <source>
        <dbReference type="ARBA" id="ARBA00022490"/>
    </source>
</evidence>
<dbReference type="RefSeq" id="WP_310574820.1">
    <property type="nucleotide sequence ID" value="NZ_JAVKPK010000008.1"/>
</dbReference>
<comment type="subcellular location">
    <subcellularLocation>
        <location evidence="2">Cytoplasm</location>
    </subcellularLocation>
</comment>
<comment type="caution">
    <text evidence="11">The sequence shown here is derived from an EMBL/GenBank/DDBJ whole genome shotgun (WGS) entry which is preliminary data.</text>
</comment>
<gene>
    <name evidence="11" type="ORF">RG963_03135</name>
</gene>
<dbReference type="InterPro" id="IPR046357">
    <property type="entry name" value="PPIase_dom_sf"/>
</dbReference>
<dbReference type="SUPFAM" id="SSF54534">
    <property type="entry name" value="FKBP-like"/>
    <property type="match status" value="1"/>
</dbReference>
<keyword evidence="12" id="KW-1185">Reference proteome</keyword>
<evidence type="ECO:0000256" key="7">
    <source>
        <dbReference type="ARBA" id="ARBA00023235"/>
    </source>
</evidence>
<protein>
    <recommendedName>
        <fullName evidence="9">Peptidyl-prolyl cis-trans isomerase</fullName>
        <ecNumber evidence="9">5.2.1.8</ecNumber>
    </recommendedName>
</protein>
<dbReference type="PANTHER" id="PTHR47861">
    <property type="entry name" value="FKBP-TYPE PEPTIDYL-PROLYL CIS-TRANS ISOMERASE SLYD"/>
    <property type="match status" value="1"/>
</dbReference>
<evidence type="ECO:0000256" key="1">
    <source>
        <dbReference type="ARBA" id="ARBA00000971"/>
    </source>
</evidence>
<proteinExistence type="inferred from homology"/>
<dbReference type="GO" id="GO:0016853">
    <property type="term" value="F:isomerase activity"/>
    <property type="evidence" value="ECO:0007669"/>
    <property type="project" value="UniProtKB-KW"/>
</dbReference>